<keyword evidence="3" id="KW-1133">Transmembrane helix</keyword>
<dbReference type="OrthoDB" id="3214257at2"/>
<evidence type="ECO:0000313" key="4">
    <source>
        <dbReference type="EMBL" id="TQL49377.1"/>
    </source>
</evidence>
<dbReference type="GO" id="GO:0015385">
    <property type="term" value="F:sodium:proton antiporter activity"/>
    <property type="evidence" value="ECO:0007669"/>
    <property type="project" value="TreeGrafter"/>
</dbReference>
<proteinExistence type="inferred from homology"/>
<gene>
    <name evidence="4" type="ORF">FB467_0447</name>
</gene>
<keyword evidence="3" id="KW-0812">Transmembrane</keyword>
<dbReference type="PANTHER" id="PTHR34703">
    <property type="entry name" value="ANTIPORTER SUBUNIT MNHG2-RELATED"/>
    <property type="match status" value="1"/>
</dbReference>
<dbReference type="RefSeq" id="WP_141783641.1">
    <property type="nucleotide sequence ID" value="NZ_BAAAIK010000003.1"/>
</dbReference>
<evidence type="ECO:0000256" key="1">
    <source>
        <dbReference type="ARBA" id="ARBA00008404"/>
    </source>
</evidence>
<sequence length="143" mass="15083">MNWAQIADVLGMVLLTAGAILCLAASLGLLRFPDLLTRMHAATKPQVLGVLLVLVAVGLRTRSGLDVGMLMLIGLFQLLTIPVGAHMVGRAGFRTGQVAPSDVHLGPAAGPGRDLPERDGDDPDGSDRGVEDRGVEDRDRPRD</sequence>
<organism evidence="4 5">
    <name type="scientific">Ornithinicoccus hortensis</name>
    <dbReference type="NCBI Taxonomy" id="82346"/>
    <lineage>
        <taxon>Bacteria</taxon>
        <taxon>Bacillati</taxon>
        <taxon>Actinomycetota</taxon>
        <taxon>Actinomycetes</taxon>
        <taxon>Micrococcales</taxon>
        <taxon>Intrasporangiaceae</taxon>
        <taxon>Ornithinicoccus</taxon>
    </lineage>
</organism>
<dbReference type="EMBL" id="VFOP01000001">
    <property type="protein sequence ID" value="TQL49377.1"/>
    <property type="molecule type" value="Genomic_DNA"/>
</dbReference>
<dbReference type="InterPro" id="IPR005133">
    <property type="entry name" value="PhaG_MnhG_YufB"/>
</dbReference>
<evidence type="ECO:0000313" key="5">
    <source>
        <dbReference type="Proteomes" id="UP000319516"/>
    </source>
</evidence>
<dbReference type="Proteomes" id="UP000319516">
    <property type="component" value="Unassembled WGS sequence"/>
</dbReference>
<feature type="transmembrane region" description="Helical" evidence="3">
    <location>
        <begin position="6"/>
        <end position="30"/>
    </location>
</feature>
<dbReference type="NCBIfam" id="NF009314">
    <property type="entry name" value="PRK12674.1-2"/>
    <property type="match status" value="1"/>
</dbReference>
<feature type="compositionally biased region" description="Basic and acidic residues" evidence="2">
    <location>
        <begin position="125"/>
        <end position="143"/>
    </location>
</feature>
<accession>A0A542YMR9</accession>
<comment type="similarity">
    <text evidence="1">Belongs to the CPA3 antiporters (TC 2.A.63) subunit G family.</text>
</comment>
<keyword evidence="3" id="KW-0472">Membrane</keyword>
<feature type="transmembrane region" description="Helical" evidence="3">
    <location>
        <begin position="42"/>
        <end position="61"/>
    </location>
</feature>
<keyword evidence="5" id="KW-1185">Reference proteome</keyword>
<evidence type="ECO:0000256" key="2">
    <source>
        <dbReference type="SAM" id="MobiDB-lite"/>
    </source>
</evidence>
<feature type="transmembrane region" description="Helical" evidence="3">
    <location>
        <begin position="67"/>
        <end position="88"/>
    </location>
</feature>
<protein>
    <submittedName>
        <fullName evidence="4">Monovalent cation/proton antiporter MnhG/PhaG subunit</fullName>
    </submittedName>
</protein>
<feature type="region of interest" description="Disordered" evidence="2">
    <location>
        <begin position="97"/>
        <end position="143"/>
    </location>
</feature>
<evidence type="ECO:0000256" key="3">
    <source>
        <dbReference type="SAM" id="Phobius"/>
    </source>
</evidence>
<dbReference type="NCBIfam" id="TIGR01300">
    <property type="entry name" value="CPA3_mnhG_phaG"/>
    <property type="match status" value="1"/>
</dbReference>
<comment type="caution">
    <text evidence="4">The sequence shown here is derived from an EMBL/GenBank/DDBJ whole genome shotgun (WGS) entry which is preliminary data.</text>
</comment>
<reference evidence="4 5" key="1">
    <citation type="submission" date="2019-06" db="EMBL/GenBank/DDBJ databases">
        <title>Sequencing the genomes of 1000 actinobacteria strains.</title>
        <authorList>
            <person name="Klenk H.-P."/>
        </authorList>
    </citation>
    <scope>NUCLEOTIDE SEQUENCE [LARGE SCALE GENOMIC DNA]</scope>
    <source>
        <strain evidence="4 5">DSM 12335</strain>
    </source>
</reference>
<dbReference type="AlphaFoldDB" id="A0A542YMR9"/>
<dbReference type="Pfam" id="PF03334">
    <property type="entry name" value="PhaG_MnhG_YufB"/>
    <property type="match status" value="1"/>
</dbReference>
<name>A0A542YMR9_9MICO</name>
<dbReference type="PANTHER" id="PTHR34703:SF1">
    <property type="entry name" value="ANTIPORTER SUBUNIT MNHG2-RELATED"/>
    <property type="match status" value="1"/>
</dbReference>